<gene>
    <name evidence="2" type="ORF">SAMN05421833_131105</name>
</gene>
<reference evidence="3" key="1">
    <citation type="submission" date="2017-01" db="EMBL/GenBank/DDBJ databases">
        <authorList>
            <person name="Varghese N."/>
            <person name="Submissions S."/>
        </authorList>
    </citation>
    <scope>NUCLEOTIDE SEQUENCE [LARGE SCALE GENOMIC DNA]</scope>
    <source>
        <strain evidence="3">ATCC 12950</strain>
    </source>
</reference>
<sequence length="120" mass="13203">MDAMARQGVRRIVVVTNALGDQPSDTTPQRLLKRLVRRIFLEAACRDARLLEREIRTRDLDWTVVQPPRLTNGAATGAYRTAAGDAVRGGVRISRADLAGYMLKALEDPGTVHSMIGIAY</sequence>
<dbReference type="InterPro" id="IPR016040">
    <property type="entry name" value="NAD(P)-bd_dom"/>
</dbReference>
<dbReference type="PANTHER" id="PTHR15020:SF50">
    <property type="entry name" value="UPF0659 PROTEIN YMR090W"/>
    <property type="match status" value="1"/>
</dbReference>
<dbReference type="SUPFAM" id="SSF51735">
    <property type="entry name" value="NAD(P)-binding Rossmann-fold domains"/>
    <property type="match status" value="1"/>
</dbReference>
<dbReference type="PANTHER" id="PTHR15020">
    <property type="entry name" value="FLAVIN REDUCTASE-RELATED"/>
    <property type="match status" value="1"/>
</dbReference>
<evidence type="ECO:0000313" key="2">
    <source>
        <dbReference type="EMBL" id="SIS15200.1"/>
    </source>
</evidence>
<dbReference type="Pfam" id="PF13460">
    <property type="entry name" value="NAD_binding_10"/>
    <property type="match status" value="1"/>
</dbReference>
<evidence type="ECO:0000313" key="3">
    <source>
        <dbReference type="Proteomes" id="UP000186096"/>
    </source>
</evidence>
<name>A0A1N7GRN9_9ACTN</name>
<keyword evidence="3" id="KW-1185">Reference proteome</keyword>
<organism evidence="2 3">
    <name type="scientific">Microbispora rosea</name>
    <dbReference type="NCBI Taxonomy" id="58117"/>
    <lineage>
        <taxon>Bacteria</taxon>
        <taxon>Bacillati</taxon>
        <taxon>Actinomycetota</taxon>
        <taxon>Actinomycetes</taxon>
        <taxon>Streptosporangiales</taxon>
        <taxon>Streptosporangiaceae</taxon>
        <taxon>Microbispora</taxon>
    </lineage>
</organism>
<protein>
    <submittedName>
        <fullName evidence="2">NAD(P)H-binding</fullName>
    </submittedName>
</protein>
<dbReference type="EMBL" id="FTNI01000031">
    <property type="protein sequence ID" value="SIS15200.1"/>
    <property type="molecule type" value="Genomic_DNA"/>
</dbReference>
<accession>A0A1N7GRN9</accession>
<proteinExistence type="predicted"/>
<feature type="domain" description="NAD(P)-binding" evidence="1">
    <location>
        <begin position="1"/>
        <end position="109"/>
    </location>
</feature>
<evidence type="ECO:0000259" key="1">
    <source>
        <dbReference type="Pfam" id="PF13460"/>
    </source>
</evidence>
<dbReference type="InterPro" id="IPR036291">
    <property type="entry name" value="NAD(P)-bd_dom_sf"/>
</dbReference>
<dbReference type="Gene3D" id="3.40.50.720">
    <property type="entry name" value="NAD(P)-binding Rossmann-like Domain"/>
    <property type="match status" value="1"/>
</dbReference>
<dbReference type="STRING" id="58117.SAMN05421833_131105"/>
<dbReference type="Proteomes" id="UP000186096">
    <property type="component" value="Unassembled WGS sequence"/>
</dbReference>
<dbReference type="AlphaFoldDB" id="A0A1N7GRN9"/>